<dbReference type="InterPro" id="IPR036412">
    <property type="entry name" value="HAD-like_sf"/>
</dbReference>
<dbReference type="Pfam" id="PF00702">
    <property type="entry name" value="Hydrolase"/>
    <property type="match status" value="1"/>
</dbReference>
<dbReference type="InterPro" id="IPR006439">
    <property type="entry name" value="HAD-SF_hydro_IA"/>
</dbReference>
<organism evidence="1 2">
    <name type="scientific">Paenibacillus arenosi</name>
    <dbReference type="NCBI Taxonomy" id="2774142"/>
    <lineage>
        <taxon>Bacteria</taxon>
        <taxon>Bacillati</taxon>
        <taxon>Bacillota</taxon>
        <taxon>Bacilli</taxon>
        <taxon>Bacillales</taxon>
        <taxon>Paenibacillaceae</taxon>
        <taxon>Paenibacillus</taxon>
    </lineage>
</organism>
<dbReference type="NCBIfam" id="TIGR01509">
    <property type="entry name" value="HAD-SF-IA-v3"/>
    <property type="match status" value="1"/>
</dbReference>
<dbReference type="EMBL" id="JACYTN010000003">
    <property type="protein sequence ID" value="MBD8498289.1"/>
    <property type="molecule type" value="Genomic_DNA"/>
</dbReference>
<dbReference type="SUPFAM" id="SSF56784">
    <property type="entry name" value="HAD-like"/>
    <property type="match status" value="1"/>
</dbReference>
<dbReference type="NCBIfam" id="TIGR01549">
    <property type="entry name" value="HAD-SF-IA-v1"/>
    <property type="match status" value="1"/>
</dbReference>
<dbReference type="SFLD" id="SFLDS00003">
    <property type="entry name" value="Haloacid_Dehalogenase"/>
    <property type="match status" value="1"/>
</dbReference>
<keyword evidence="1" id="KW-0378">Hydrolase</keyword>
<dbReference type="GO" id="GO:0016787">
    <property type="term" value="F:hydrolase activity"/>
    <property type="evidence" value="ECO:0007669"/>
    <property type="project" value="UniProtKB-KW"/>
</dbReference>
<dbReference type="SFLD" id="SFLDG01129">
    <property type="entry name" value="C1.5:_HAD__Beta-PGM__Phosphata"/>
    <property type="match status" value="1"/>
</dbReference>
<evidence type="ECO:0000313" key="1">
    <source>
        <dbReference type="EMBL" id="MBD8498289.1"/>
    </source>
</evidence>
<dbReference type="RefSeq" id="WP_192024641.1">
    <property type="nucleotide sequence ID" value="NZ_JACYTN010000003.1"/>
</dbReference>
<sequence length="255" mass="27997">MAELSVGGNRVQVKGVLLDKDGTLLQFISLWGRWAETVLDGLERELRLEGAELPEGPGYLLGVDLDEGRHVLSHDRFGPLAMGSPSQMIGIAAYYLYRAGVPWNDAVRRATNVFEHANADNVLNAHIEPVRGVVTFLERCKELDLKLGVVTADDKGPSQDHLTKMGIRQHFESVVGDDCVSHGKPYPDMVYLACEELGLEPKDVVVIGDSTGDMEMSASAGCAMHIFIDEDGHFQQKPASAHVMIRSYDEIELLP</sequence>
<name>A0ABR9AXB4_9BACL</name>
<dbReference type="Gene3D" id="3.40.50.1000">
    <property type="entry name" value="HAD superfamily/HAD-like"/>
    <property type="match status" value="1"/>
</dbReference>
<dbReference type="Proteomes" id="UP000634529">
    <property type="component" value="Unassembled WGS sequence"/>
</dbReference>
<dbReference type="InterPro" id="IPR023214">
    <property type="entry name" value="HAD_sf"/>
</dbReference>
<keyword evidence="2" id="KW-1185">Reference proteome</keyword>
<accession>A0ABR9AXB4</accession>
<evidence type="ECO:0000313" key="2">
    <source>
        <dbReference type="Proteomes" id="UP000634529"/>
    </source>
</evidence>
<dbReference type="PANTHER" id="PTHR43434:SF1">
    <property type="entry name" value="PHOSPHOGLYCOLATE PHOSPHATASE"/>
    <property type="match status" value="1"/>
</dbReference>
<proteinExistence type="predicted"/>
<dbReference type="InterPro" id="IPR050155">
    <property type="entry name" value="HAD-like_hydrolase_sf"/>
</dbReference>
<reference evidence="1 2" key="1">
    <citation type="submission" date="2020-09" db="EMBL/GenBank/DDBJ databases">
        <title>Paenibacillus sp. CAU 1523 isolated from sand of Haeundae Beach.</title>
        <authorList>
            <person name="Kim W."/>
        </authorList>
    </citation>
    <scope>NUCLEOTIDE SEQUENCE [LARGE SCALE GENOMIC DNA]</scope>
    <source>
        <strain evidence="1 2">CAU 1523</strain>
    </source>
</reference>
<gene>
    <name evidence="1" type="ORF">IFO66_08190</name>
</gene>
<comment type="caution">
    <text evidence="1">The sequence shown here is derived from an EMBL/GenBank/DDBJ whole genome shotgun (WGS) entry which is preliminary data.</text>
</comment>
<dbReference type="PANTHER" id="PTHR43434">
    <property type="entry name" value="PHOSPHOGLYCOLATE PHOSPHATASE"/>
    <property type="match status" value="1"/>
</dbReference>
<protein>
    <submittedName>
        <fullName evidence="1">HAD-IA family hydrolase</fullName>
    </submittedName>
</protein>